<evidence type="ECO:0000313" key="3">
    <source>
        <dbReference type="Proteomes" id="UP000887572"/>
    </source>
</evidence>
<keyword evidence="2" id="KW-0472">Membrane</keyword>
<feature type="compositionally biased region" description="Basic and acidic residues" evidence="1">
    <location>
        <begin position="147"/>
        <end position="159"/>
    </location>
</feature>
<name>A0A914H6W9_GLORO</name>
<feature type="region of interest" description="Disordered" evidence="1">
    <location>
        <begin position="138"/>
        <end position="203"/>
    </location>
</feature>
<dbReference type="AlphaFoldDB" id="A0A914H6W9"/>
<keyword evidence="2" id="KW-0812">Transmembrane</keyword>
<proteinExistence type="predicted"/>
<evidence type="ECO:0000256" key="2">
    <source>
        <dbReference type="SAM" id="Phobius"/>
    </source>
</evidence>
<organism evidence="3 4">
    <name type="scientific">Globodera rostochiensis</name>
    <name type="common">Golden nematode worm</name>
    <name type="synonym">Heterodera rostochiensis</name>
    <dbReference type="NCBI Taxonomy" id="31243"/>
    <lineage>
        <taxon>Eukaryota</taxon>
        <taxon>Metazoa</taxon>
        <taxon>Ecdysozoa</taxon>
        <taxon>Nematoda</taxon>
        <taxon>Chromadorea</taxon>
        <taxon>Rhabditida</taxon>
        <taxon>Tylenchina</taxon>
        <taxon>Tylenchomorpha</taxon>
        <taxon>Tylenchoidea</taxon>
        <taxon>Heteroderidae</taxon>
        <taxon>Heteroderinae</taxon>
        <taxon>Globodera</taxon>
    </lineage>
</organism>
<protein>
    <submittedName>
        <fullName evidence="4">Uncharacterized protein</fullName>
    </submittedName>
</protein>
<accession>A0A914H6W9</accession>
<dbReference type="Proteomes" id="UP000887572">
    <property type="component" value="Unplaced"/>
</dbReference>
<keyword evidence="3" id="KW-1185">Reference proteome</keyword>
<feature type="compositionally biased region" description="Pro residues" evidence="1">
    <location>
        <begin position="480"/>
        <end position="489"/>
    </location>
</feature>
<sequence length="749" mass="81850">MLCASISCNFKLLSLKIVLIILTAKFGNSFLFYSGNPGQLCCCINHLNLRPTNGGLYKGHQPTAGGTINAAAAETTLWRPFCKFSADSERLLTGEFNEADELKVPSKNGPPKLVAAAAKAILVQLPALLVQRQEAASTECGQYQNSENDRKTEEEKESAGEEEETERGRNEEEEEEREGQPGKESASDKREQKVAMDDGPCGSNNINNKQYPRRCCCECAKNCDSCYECSNNKDGVAIDAQKVPLKLFKPFFAKKANFGVFNSPPKQQIDFVNKASEKRRSSVDESFENLKQRLGEISHKLDFWKTNLLRKPEEEGERFSTDRQQSNRADQLNMLKAVINKELSAISVTESLTKTILENGDADKDGGRGYNYNSTAQTEALLTSRTLPASTSTSPSTITTTTRSSLTTQQKIVTVITKEVPTTTITTTTTMPTMIGQNVKNVTTDLLPGNGAGGHPQILQGPPTQRAAPPPVRRVTEKPSPSPPPPSTLSPPQLELPTPPPYTAPNVPATSVVNTEVATAINGGTTTTPSSSAQTTKLIIVSQRQQNADDINNEINVISPSVMPTTISTASTTTAAVLIDVKQSAGLTTDSNSSNMTTILLATTTSSTNAKMFDEGKGTTAEKENNATMELFVDRMQFDENNLLEQIHNVNLEDPQITTNGRPISLVSSNFASKNTKESKHQISQFNEHLPPREKLLSTRHVKWMQPPPHSILMLNKSARCSPPFPPEMCCLLFFFIALQLIPKFSLTM</sequence>
<dbReference type="WBParaSite" id="Gr19_v10_g1378.t1">
    <property type="protein sequence ID" value="Gr19_v10_g1378.t1"/>
    <property type="gene ID" value="Gr19_v10_g1378"/>
</dbReference>
<reference evidence="4" key="1">
    <citation type="submission" date="2022-11" db="UniProtKB">
        <authorList>
            <consortium name="WormBaseParasite"/>
        </authorList>
    </citation>
    <scope>IDENTIFICATION</scope>
</reference>
<evidence type="ECO:0000313" key="4">
    <source>
        <dbReference type="WBParaSite" id="Gr19_v10_g1378.t1"/>
    </source>
</evidence>
<feature type="compositionally biased region" description="Acidic residues" evidence="1">
    <location>
        <begin position="160"/>
        <end position="177"/>
    </location>
</feature>
<feature type="region of interest" description="Disordered" evidence="1">
    <location>
        <begin position="445"/>
        <end position="505"/>
    </location>
</feature>
<evidence type="ECO:0000256" key="1">
    <source>
        <dbReference type="SAM" id="MobiDB-lite"/>
    </source>
</evidence>
<feature type="compositionally biased region" description="Basic and acidic residues" evidence="1">
    <location>
        <begin position="178"/>
        <end position="196"/>
    </location>
</feature>
<keyword evidence="2" id="KW-1133">Transmembrane helix</keyword>
<feature type="transmembrane region" description="Helical" evidence="2">
    <location>
        <begin position="12"/>
        <end position="33"/>
    </location>
</feature>